<sequence>MGPNKLLSSDAYTVALIYVKPLEMHAITVMLDEQHESVPLALEDKNEYTLGRIGKHNVAVVGPARGAHGKVAMADVVGSIHWTFRNMILGLLVGIGGGVPHFPLHDVRLGDVVIGAPEVGPAVVQYDLGKETTMGFEVTRTLNKPPALLLKVVNIVENQYLRQEQGEESFFATHLDRFNRFPRLRERYQRPSTRDRLFSLDHRHETGSDCSKHDEQFEIRRPERDPPDEIKIHSSTILSGDRVMKSEVTRDKISAQFHDALCFDMEAAGLMDIFPCLVIWGICDYSDSHKNKGWQGYAAATAAAYARQLLLTMAERVVQGLQRSVDIGKDLGRGSITEPLRIAEQPDRHSGVVFSGNNNSGLQNVYNSGTITWGR</sequence>
<keyword evidence="3" id="KW-1185">Reference proteome</keyword>
<proteinExistence type="predicted"/>
<feature type="domain" description="Fungal death-pathway protein SesB" evidence="1">
    <location>
        <begin position="352"/>
        <end position="373"/>
    </location>
</feature>
<dbReference type="RefSeq" id="XP_007728688.1">
    <property type="nucleotide sequence ID" value="XM_007730498.1"/>
</dbReference>
<dbReference type="OrthoDB" id="5421817at2759"/>
<dbReference type="STRING" id="1182542.W9YGX1"/>
<dbReference type="InterPro" id="IPR053137">
    <property type="entry name" value="NLR-like"/>
</dbReference>
<dbReference type="SUPFAM" id="SSF53167">
    <property type="entry name" value="Purine and uridine phosphorylases"/>
    <property type="match status" value="1"/>
</dbReference>
<dbReference type="InterPro" id="IPR035994">
    <property type="entry name" value="Nucleoside_phosphorylase_sf"/>
</dbReference>
<evidence type="ECO:0000313" key="3">
    <source>
        <dbReference type="Proteomes" id="UP000019478"/>
    </source>
</evidence>
<dbReference type="EMBL" id="AMGY01000001">
    <property type="protein sequence ID" value="EXJ91798.1"/>
    <property type="molecule type" value="Genomic_DNA"/>
</dbReference>
<dbReference type="GeneID" id="19164488"/>
<dbReference type="AlphaFoldDB" id="W9YGX1"/>
<evidence type="ECO:0000259" key="1">
    <source>
        <dbReference type="Pfam" id="PF17046"/>
    </source>
</evidence>
<dbReference type="HOGENOM" id="CLU_000288_34_22_1"/>
<dbReference type="PANTHER" id="PTHR46082:SF11">
    <property type="entry name" value="AAA+ ATPASE DOMAIN-CONTAINING PROTEIN-RELATED"/>
    <property type="match status" value="1"/>
</dbReference>
<comment type="caution">
    <text evidence="2">The sequence shown here is derived from an EMBL/GenBank/DDBJ whole genome shotgun (WGS) entry which is preliminary data.</text>
</comment>
<organism evidence="2 3">
    <name type="scientific">Capronia epimyces CBS 606.96</name>
    <dbReference type="NCBI Taxonomy" id="1182542"/>
    <lineage>
        <taxon>Eukaryota</taxon>
        <taxon>Fungi</taxon>
        <taxon>Dikarya</taxon>
        <taxon>Ascomycota</taxon>
        <taxon>Pezizomycotina</taxon>
        <taxon>Eurotiomycetes</taxon>
        <taxon>Chaetothyriomycetidae</taxon>
        <taxon>Chaetothyriales</taxon>
        <taxon>Herpotrichiellaceae</taxon>
        <taxon>Capronia</taxon>
    </lineage>
</organism>
<dbReference type="eggNOG" id="ENOG502S130">
    <property type="taxonomic scope" value="Eukaryota"/>
</dbReference>
<dbReference type="GO" id="GO:0009116">
    <property type="term" value="P:nucleoside metabolic process"/>
    <property type="evidence" value="ECO:0007669"/>
    <property type="project" value="InterPro"/>
</dbReference>
<dbReference type="Proteomes" id="UP000019478">
    <property type="component" value="Unassembled WGS sequence"/>
</dbReference>
<gene>
    <name evidence="2" type="ORF">A1O3_00348</name>
</gene>
<dbReference type="GO" id="GO:0003824">
    <property type="term" value="F:catalytic activity"/>
    <property type="evidence" value="ECO:0007669"/>
    <property type="project" value="InterPro"/>
</dbReference>
<accession>W9YGX1</accession>
<dbReference type="PANTHER" id="PTHR46082">
    <property type="entry name" value="ATP/GTP-BINDING PROTEIN-RELATED"/>
    <property type="match status" value="1"/>
</dbReference>
<protein>
    <recommendedName>
        <fullName evidence="1">Fungal death-pathway protein SesB domain-containing protein</fullName>
    </recommendedName>
</protein>
<dbReference type="InterPro" id="IPR031469">
    <property type="entry name" value="SesB_dom"/>
</dbReference>
<name>W9YGX1_9EURO</name>
<reference evidence="2 3" key="1">
    <citation type="submission" date="2013-03" db="EMBL/GenBank/DDBJ databases">
        <title>The Genome Sequence of Capronia epimyces CBS 606.96.</title>
        <authorList>
            <consortium name="The Broad Institute Genomics Platform"/>
            <person name="Cuomo C."/>
            <person name="de Hoog S."/>
            <person name="Gorbushina A."/>
            <person name="Walker B."/>
            <person name="Young S.K."/>
            <person name="Zeng Q."/>
            <person name="Gargeya S."/>
            <person name="Fitzgerald M."/>
            <person name="Haas B."/>
            <person name="Abouelleil A."/>
            <person name="Allen A.W."/>
            <person name="Alvarado L."/>
            <person name="Arachchi H.M."/>
            <person name="Berlin A.M."/>
            <person name="Chapman S.B."/>
            <person name="Gainer-Dewar J."/>
            <person name="Goldberg J."/>
            <person name="Griggs A."/>
            <person name="Gujja S."/>
            <person name="Hansen M."/>
            <person name="Howarth C."/>
            <person name="Imamovic A."/>
            <person name="Ireland A."/>
            <person name="Larimer J."/>
            <person name="McCowan C."/>
            <person name="Murphy C."/>
            <person name="Pearson M."/>
            <person name="Poon T.W."/>
            <person name="Priest M."/>
            <person name="Roberts A."/>
            <person name="Saif S."/>
            <person name="Shea T."/>
            <person name="Sisk P."/>
            <person name="Sykes S."/>
            <person name="Wortman J."/>
            <person name="Nusbaum C."/>
            <person name="Birren B."/>
        </authorList>
    </citation>
    <scope>NUCLEOTIDE SEQUENCE [LARGE SCALE GENOMIC DNA]</scope>
    <source>
        <strain evidence="2 3">CBS 606.96</strain>
    </source>
</reference>
<dbReference type="Pfam" id="PF17046">
    <property type="entry name" value="Ses_B"/>
    <property type="match status" value="1"/>
</dbReference>
<dbReference type="Gene3D" id="3.40.50.1580">
    <property type="entry name" value="Nucleoside phosphorylase domain"/>
    <property type="match status" value="1"/>
</dbReference>
<evidence type="ECO:0000313" key="2">
    <source>
        <dbReference type="EMBL" id="EXJ91798.1"/>
    </source>
</evidence>